<dbReference type="InterPro" id="IPR041577">
    <property type="entry name" value="RT_RNaseH_2"/>
</dbReference>
<evidence type="ECO:0000313" key="2">
    <source>
        <dbReference type="Proteomes" id="UP000515211"/>
    </source>
</evidence>
<dbReference type="InterPro" id="IPR043502">
    <property type="entry name" value="DNA/RNA_pol_sf"/>
</dbReference>
<accession>A0A6P4DEC6</accession>
<gene>
    <name evidence="3" type="primary">LOC107489429</name>
</gene>
<dbReference type="FunFam" id="3.30.70.270:FF:000020">
    <property type="entry name" value="Transposon Tf2-6 polyprotein-like Protein"/>
    <property type="match status" value="1"/>
</dbReference>
<sequence length="124" mass="13741">MVTEGIVLGHQISNNEIEVDQAKVEVTERLPPPTNVNAIRSFLGHAGFYKRFIKDFSKIAKPLCNLLANNFPLVIDQECLYAFETLKAKLVTTPIISAPNWHLPFEQMCDASNQAIGVVLGSET</sequence>
<dbReference type="Gene3D" id="3.30.70.270">
    <property type="match status" value="1"/>
</dbReference>
<dbReference type="Proteomes" id="UP000515211">
    <property type="component" value="Chromosome 5"/>
</dbReference>
<dbReference type="PANTHER" id="PTHR34072:SF57">
    <property type="entry name" value="RNA-DIRECTED DNA POLYMERASE"/>
    <property type="match status" value="1"/>
</dbReference>
<keyword evidence="2" id="KW-1185">Reference proteome</keyword>
<dbReference type="Pfam" id="PF17919">
    <property type="entry name" value="RT_RNaseH_2"/>
    <property type="match status" value="1"/>
</dbReference>
<feature type="domain" description="Reverse transcriptase/retrotransposon-derived protein RNase H-like" evidence="1">
    <location>
        <begin position="76"/>
        <end position="121"/>
    </location>
</feature>
<dbReference type="PANTHER" id="PTHR34072">
    <property type="entry name" value="ENZYMATIC POLYPROTEIN-RELATED"/>
    <property type="match status" value="1"/>
</dbReference>
<name>A0A6P4DEC6_ARADU</name>
<dbReference type="OrthoDB" id="2020560at2759"/>
<dbReference type="InterPro" id="IPR043128">
    <property type="entry name" value="Rev_trsase/Diguanyl_cyclase"/>
</dbReference>
<dbReference type="SUPFAM" id="SSF56672">
    <property type="entry name" value="DNA/RNA polymerases"/>
    <property type="match status" value="1"/>
</dbReference>
<reference evidence="3" key="2">
    <citation type="submission" date="2025-08" db="UniProtKB">
        <authorList>
            <consortium name="RefSeq"/>
        </authorList>
    </citation>
    <scope>IDENTIFICATION</scope>
    <source>
        <tissue evidence="3">Whole plant</tissue>
    </source>
</reference>
<dbReference type="RefSeq" id="XP_015965666.1">
    <property type="nucleotide sequence ID" value="XM_016110180.1"/>
</dbReference>
<protein>
    <submittedName>
        <fullName evidence="3">Uncharacterized mitochondrial protein AtMg00860-like</fullName>
    </submittedName>
</protein>
<organism evidence="2 3">
    <name type="scientific">Arachis duranensis</name>
    <name type="common">Wild peanut</name>
    <dbReference type="NCBI Taxonomy" id="130453"/>
    <lineage>
        <taxon>Eukaryota</taxon>
        <taxon>Viridiplantae</taxon>
        <taxon>Streptophyta</taxon>
        <taxon>Embryophyta</taxon>
        <taxon>Tracheophyta</taxon>
        <taxon>Spermatophyta</taxon>
        <taxon>Magnoliopsida</taxon>
        <taxon>eudicotyledons</taxon>
        <taxon>Gunneridae</taxon>
        <taxon>Pentapetalae</taxon>
        <taxon>rosids</taxon>
        <taxon>fabids</taxon>
        <taxon>Fabales</taxon>
        <taxon>Fabaceae</taxon>
        <taxon>Papilionoideae</taxon>
        <taxon>50 kb inversion clade</taxon>
        <taxon>dalbergioids sensu lato</taxon>
        <taxon>Dalbergieae</taxon>
        <taxon>Pterocarpus clade</taxon>
        <taxon>Arachis</taxon>
    </lineage>
</organism>
<dbReference type="KEGG" id="adu:107489429"/>
<evidence type="ECO:0000313" key="3">
    <source>
        <dbReference type="RefSeq" id="XP_015965666.1"/>
    </source>
</evidence>
<reference evidence="2" key="1">
    <citation type="journal article" date="2016" name="Nat. Genet.">
        <title>The genome sequences of Arachis duranensis and Arachis ipaensis, the diploid ancestors of cultivated peanut.</title>
        <authorList>
            <person name="Bertioli D.J."/>
            <person name="Cannon S.B."/>
            <person name="Froenicke L."/>
            <person name="Huang G."/>
            <person name="Farmer A.D."/>
            <person name="Cannon E.K."/>
            <person name="Liu X."/>
            <person name="Gao D."/>
            <person name="Clevenger J."/>
            <person name="Dash S."/>
            <person name="Ren L."/>
            <person name="Moretzsohn M.C."/>
            <person name="Shirasawa K."/>
            <person name="Huang W."/>
            <person name="Vidigal B."/>
            <person name="Abernathy B."/>
            <person name="Chu Y."/>
            <person name="Niederhuth C.E."/>
            <person name="Umale P."/>
            <person name="Araujo A.C."/>
            <person name="Kozik A."/>
            <person name="Kim K.D."/>
            <person name="Burow M.D."/>
            <person name="Varshney R.K."/>
            <person name="Wang X."/>
            <person name="Zhang X."/>
            <person name="Barkley N."/>
            <person name="Guimaraes P.M."/>
            <person name="Isobe S."/>
            <person name="Guo B."/>
            <person name="Liao B."/>
            <person name="Stalker H.T."/>
            <person name="Schmitz R.J."/>
            <person name="Scheffler B.E."/>
            <person name="Leal-Bertioli S.C."/>
            <person name="Xun X."/>
            <person name="Jackson S.A."/>
            <person name="Michelmore R."/>
            <person name="Ozias-Akins P."/>
        </authorList>
    </citation>
    <scope>NUCLEOTIDE SEQUENCE [LARGE SCALE GENOMIC DNA]</scope>
    <source>
        <strain evidence="2">cv. V14167</strain>
    </source>
</reference>
<proteinExistence type="predicted"/>
<dbReference type="GeneID" id="107489429"/>
<evidence type="ECO:0000259" key="1">
    <source>
        <dbReference type="Pfam" id="PF17919"/>
    </source>
</evidence>
<dbReference type="AlphaFoldDB" id="A0A6P4DEC6"/>